<dbReference type="SUPFAM" id="SSF46785">
    <property type="entry name" value="Winged helix' DNA-binding domain"/>
    <property type="match status" value="1"/>
</dbReference>
<dbReference type="Proteomes" id="UP001241605">
    <property type="component" value="Chromosome"/>
</dbReference>
<proteinExistence type="predicted"/>
<dbReference type="PANTHER" id="PTHR43537:SF5">
    <property type="entry name" value="UXU OPERON TRANSCRIPTIONAL REGULATOR"/>
    <property type="match status" value="1"/>
</dbReference>
<dbReference type="InterPro" id="IPR008920">
    <property type="entry name" value="TF_FadR/GntR_C"/>
</dbReference>
<keyword evidence="2" id="KW-0238">DNA-binding</keyword>
<dbReference type="Gene3D" id="1.20.120.530">
    <property type="entry name" value="GntR ligand-binding domain-like"/>
    <property type="match status" value="1"/>
</dbReference>
<dbReference type="SMART" id="SM00345">
    <property type="entry name" value="HTH_GNTR"/>
    <property type="match status" value="1"/>
</dbReference>
<dbReference type="Pfam" id="PF07729">
    <property type="entry name" value="FCD"/>
    <property type="match status" value="1"/>
</dbReference>
<feature type="domain" description="HTH gntR-type" evidence="4">
    <location>
        <begin position="5"/>
        <end position="72"/>
    </location>
</feature>
<dbReference type="Gene3D" id="1.10.10.10">
    <property type="entry name" value="Winged helix-like DNA-binding domain superfamily/Winged helix DNA-binding domain"/>
    <property type="match status" value="1"/>
</dbReference>
<evidence type="ECO:0000313" key="5">
    <source>
        <dbReference type="EMBL" id="WGW03982.1"/>
    </source>
</evidence>
<dbReference type="PRINTS" id="PR00035">
    <property type="entry name" value="HTHGNTR"/>
</dbReference>
<keyword evidence="6" id="KW-1185">Reference proteome</keyword>
<organism evidence="5 6">
    <name type="scientific">Tropicibacter oceani</name>
    <dbReference type="NCBI Taxonomy" id="3058420"/>
    <lineage>
        <taxon>Bacteria</taxon>
        <taxon>Pseudomonadati</taxon>
        <taxon>Pseudomonadota</taxon>
        <taxon>Alphaproteobacteria</taxon>
        <taxon>Rhodobacterales</taxon>
        <taxon>Roseobacteraceae</taxon>
        <taxon>Tropicibacter</taxon>
    </lineage>
</organism>
<dbReference type="InterPro" id="IPR036390">
    <property type="entry name" value="WH_DNA-bd_sf"/>
</dbReference>
<dbReference type="SUPFAM" id="SSF48008">
    <property type="entry name" value="GntR ligand-binding domain-like"/>
    <property type="match status" value="1"/>
</dbReference>
<accession>A0ABY8QH55</accession>
<keyword evidence="3" id="KW-0804">Transcription</keyword>
<sequence length="214" mass="24038">MTEAATRFRRLYDALRSRICLLDYPPGTRLSEETLAQEFGTSRTPLRRVLARLEDEGLVVSRHGVGTLVTDVDVTEMAQVYALRLELSQLVGTLSPVAITAAHLDEIDSFAARAEALNQSPDPRDFARLNMDYHAFGLSLTDNAALRDTAERLYFLTARIWLKSIPHMDLAGECAIFRDEILQTRQALRAADPQAAALIRRSHISMSYHRLRSV</sequence>
<evidence type="ECO:0000256" key="2">
    <source>
        <dbReference type="ARBA" id="ARBA00023125"/>
    </source>
</evidence>
<evidence type="ECO:0000256" key="3">
    <source>
        <dbReference type="ARBA" id="ARBA00023163"/>
    </source>
</evidence>
<evidence type="ECO:0000313" key="6">
    <source>
        <dbReference type="Proteomes" id="UP001241605"/>
    </source>
</evidence>
<dbReference type="PROSITE" id="PS50949">
    <property type="entry name" value="HTH_GNTR"/>
    <property type="match status" value="1"/>
</dbReference>
<dbReference type="PANTHER" id="PTHR43537">
    <property type="entry name" value="TRANSCRIPTIONAL REGULATOR, GNTR FAMILY"/>
    <property type="match status" value="1"/>
</dbReference>
<name>A0ABY8QH55_9RHOB</name>
<dbReference type="InterPro" id="IPR036388">
    <property type="entry name" value="WH-like_DNA-bd_sf"/>
</dbReference>
<keyword evidence="1" id="KW-0805">Transcription regulation</keyword>
<dbReference type="Pfam" id="PF00392">
    <property type="entry name" value="GntR"/>
    <property type="match status" value="1"/>
</dbReference>
<dbReference type="RefSeq" id="WP_282300612.1">
    <property type="nucleotide sequence ID" value="NZ_CP124616.1"/>
</dbReference>
<dbReference type="InterPro" id="IPR000524">
    <property type="entry name" value="Tscrpt_reg_HTH_GntR"/>
</dbReference>
<dbReference type="CDD" id="cd07377">
    <property type="entry name" value="WHTH_GntR"/>
    <property type="match status" value="1"/>
</dbReference>
<protein>
    <submittedName>
        <fullName evidence="5">GntR family transcriptional regulator</fullName>
    </submittedName>
</protein>
<evidence type="ECO:0000259" key="4">
    <source>
        <dbReference type="PROSITE" id="PS50949"/>
    </source>
</evidence>
<gene>
    <name evidence="5" type="ORF">QF118_00140</name>
</gene>
<dbReference type="InterPro" id="IPR011711">
    <property type="entry name" value="GntR_C"/>
</dbReference>
<dbReference type="EMBL" id="CP124616">
    <property type="protein sequence ID" value="WGW03982.1"/>
    <property type="molecule type" value="Genomic_DNA"/>
</dbReference>
<evidence type="ECO:0000256" key="1">
    <source>
        <dbReference type="ARBA" id="ARBA00023015"/>
    </source>
</evidence>
<reference evidence="5 6" key="1">
    <citation type="submission" date="2023-05" db="EMBL/GenBank/DDBJ databases">
        <title>YMD87, complete Genome.</title>
        <authorList>
            <person name="Zhang J."/>
            <person name="Xu X."/>
        </authorList>
    </citation>
    <scope>NUCLEOTIDE SEQUENCE [LARGE SCALE GENOMIC DNA]</scope>
    <source>
        <strain evidence="5 6">YMD87</strain>
    </source>
</reference>